<evidence type="ECO:0000313" key="2">
    <source>
        <dbReference type="Proteomes" id="UP000266669"/>
    </source>
</evidence>
<dbReference type="AlphaFoldDB" id="A0A8B3CMW0"/>
<name>A0A8B3CMW0_9LEPT</name>
<sequence length="72" mass="8672">MRSKIASQENRTPRRILRESRITKVNSWNFGSEEFSDLPKRIGTFPEEGFCFFVKKKESCFRNLFQRDRKPL</sequence>
<protein>
    <submittedName>
        <fullName evidence="1">Uncharacterized protein</fullName>
    </submittedName>
</protein>
<comment type="caution">
    <text evidence="1">The sequence shown here is derived from an EMBL/GenBank/DDBJ whole genome shotgun (WGS) entry which is preliminary data.</text>
</comment>
<reference evidence="2" key="1">
    <citation type="submission" date="2018-05" db="EMBL/GenBank/DDBJ databases">
        <title>Leptospira yasudae sp. nov. and Leptospira stimsonii sp. nov., two pathogenic species of the genus Leptospira isolated from environmental sources.</title>
        <authorList>
            <person name="Casanovas-Massana A."/>
            <person name="Hamond C."/>
            <person name="Santos L.A."/>
            <person name="Hacker K.P."/>
            <person name="Balassiano I."/>
            <person name="Medeiros M.A."/>
            <person name="Reis M.G."/>
            <person name="Ko A.I."/>
            <person name="Wunder E.A."/>
        </authorList>
    </citation>
    <scope>NUCLEOTIDE SEQUENCE [LARGE SCALE GENOMIC DNA]</scope>
    <source>
        <strain evidence="2">AMB6-RJ</strain>
    </source>
</reference>
<gene>
    <name evidence="1" type="ORF">DLM78_20670</name>
</gene>
<organism evidence="1 2">
    <name type="scientific">Leptospira stimsonii</name>
    <dbReference type="NCBI Taxonomy" id="2202203"/>
    <lineage>
        <taxon>Bacteria</taxon>
        <taxon>Pseudomonadati</taxon>
        <taxon>Spirochaetota</taxon>
        <taxon>Spirochaetia</taxon>
        <taxon>Leptospirales</taxon>
        <taxon>Leptospiraceae</taxon>
        <taxon>Leptospira</taxon>
    </lineage>
</organism>
<accession>A0A8B3CMW0</accession>
<dbReference type="Proteomes" id="UP000266669">
    <property type="component" value="Unassembled WGS sequence"/>
</dbReference>
<proteinExistence type="predicted"/>
<evidence type="ECO:0000313" key="1">
    <source>
        <dbReference type="EMBL" id="RHX83427.1"/>
    </source>
</evidence>
<dbReference type="EMBL" id="QHCS01000008">
    <property type="protein sequence ID" value="RHX83427.1"/>
    <property type="molecule type" value="Genomic_DNA"/>
</dbReference>